<reference evidence="3 4" key="1">
    <citation type="submission" date="2025-05" db="UniProtKB">
        <authorList>
            <consortium name="RefSeq"/>
        </authorList>
    </citation>
    <scope>IDENTIFICATION</scope>
</reference>
<dbReference type="RefSeq" id="XP_014678863.1">
    <property type="nucleotide sequence ID" value="XM_014823377.1"/>
</dbReference>
<protein>
    <submittedName>
        <fullName evidence="3 4">Voltage-dependent calcium channel subunit alpha-2/delta-1-like</fullName>
    </submittedName>
</protein>
<sequence>MFDVRRRPWYIQGSSSPKNVLLLIDTSGSTSGQTIGLMKVTVNSILDTLVEDDFVLAMEFNAYTRFVGCPFDGEDEFTHEQFEEAGCCFNTFKQADDRNKKAISAAVSVLKSQNQANYQIGFKAAFEQFIKFRQTEASMSQGSDCNEVIMLLTDGGMEYPEAIFKEYNPKKTVRIFTFAIGPAATPIAAPRRIACTNRGYFTKIPSMGAIRSKVQNMGMITTVTLPVYNVSYASDNSDDSSGDGTRREH</sequence>
<dbReference type="SUPFAM" id="SSF53300">
    <property type="entry name" value="vWA-like"/>
    <property type="match status" value="1"/>
</dbReference>
<dbReference type="InterPro" id="IPR036465">
    <property type="entry name" value="vWFA_dom_sf"/>
</dbReference>
<dbReference type="InterPro" id="IPR002035">
    <property type="entry name" value="VWF_A"/>
</dbReference>
<dbReference type="RefSeq" id="XP_014678864.1">
    <property type="nucleotide sequence ID" value="XM_014823378.1"/>
</dbReference>
<evidence type="ECO:0000313" key="4">
    <source>
        <dbReference type="RefSeq" id="XP_014678864.1"/>
    </source>
</evidence>
<dbReference type="PANTHER" id="PTHR10166">
    <property type="entry name" value="VOLTAGE-DEPENDENT CALCIUM CHANNEL SUBUNIT ALPHA-2/DELTA-RELATED"/>
    <property type="match status" value="1"/>
</dbReference>
<dbReference type="Pfam" id="PF00092">
    <property type="entry name" value="VWA"/>
    <property type="match status" value="1"/>
</dbReference>
<dbReference type="PROSITE" id="PS50234">
    <property type="entry name" value="VWFA"/>
    <property type="match status" value="1"/>
</dbReference>
<organism evidence="2 3">
    <name type="scientific">Priapulus caudatus</name>
    <name type="common">Priapulid worm</name>
    <dbReference type="NCBI Taxonomy" id="37621"/>
    <lineage>
        <taxon>Eukaryota</taxon>
        <taxon>Metazoa</taxon>
        <taxon>Ecdysozoa</taxon>
        <taxon>Scalidophora</taxon>
        <taxon>Priapulida</taxon>
        <taxon>Priapulimorpha</taxon>
        <taxon>Priapulimorphida</taxon>
        <taxon>Priapulidae</taxon>
        <taxon>Priapulus</taxon>
    </lineage>
</organism>
<proteinExistence type="predicted"/>
<gene>
    <name evidence="3 4" type="primary">LOC106818701</name>
</gene>
<accession>A0ABM1F342</accession>
<dbReference type="SMART" id="SM00327">
    <property type="entry name" value="VWA"/>
    <property type="match status" value="1"/>
</dbReference>
<dbReference type="PANTHER" id="PTHR10166:SF67">
    <property type="entry name" value="VWFA DOMAIN-CONTAINING PROTEIN"/>
    <property type="match status" value="1"/>
</dbReference>
<dbReference type="Gene3D" id="3.40.50.410">
    <property type="entry name" value="von Willebrand factor, type A domain"/>
    <property type="match status" value="1"/>
</dbReference>
<dbReference type="GeneID" id="106818701"/>
<evidence type="ECO:0000313" key="3">
    <source>
        <dbReference type="RefSeq" id="XP_014678863.1"/>
    </source>
</evidence>
<dbReference type="Proteomes" id="UP000695022">
    <property type="component" value="Unplaced"/>
</dbReference>
<dbReference type="InterPro" id="IPR051173">
    <property type="entry name" value="Ca_channel_alpha-2/delta"/>
</dbReference>
<evidence type="ECO:0000313" key="2">
    <source>
        <dbReference type="Proteomes" id="UP000695022"/>
    </source>
</evidence>
<keyword evidence="2" id="KW-1185">Reference proteome</keyword>
<evidence type="ECO:0000259" key="1">
    <source>
        <dbReference type="PROSITE" id="PS50234"/>
    </source>
</evidence>
<name>A0ABM1F342_PRICU</name>
<feature type="domain" description="VWFA" evidence="1">
    <location>
        <begin position="19"/>
        <end position="223"/>
    </location>
</feature>